<evidence type="ECO:0000256" key="1">
    <source>
        <dbReference type="SAM" id="Phobius"/>
    </source>
</evidence>
<feature type="transmembrane region" description="Helical" evidence="1">
    <location>
        <begin position="97"/>
        <end position="119"/>
    </location>
</feature>
<feature type="transmembrane region" description="Helical" evidence="1">
    <location>
        <begin position="166"/>
        <end position="189"/>
    </location>
</feature>
<feature type="transmembrane region" description="Helical" evidence="1">
    <location>
        <begin position="134"/>
        <end position="154"/>
    </location>
</feature>
<protein>
    <submittedName>
        <fullName evidence="3">Putative membrane protein</fullName>
    </submittedName>
</protein>
<dbReference type="Pfam" id="PF16927">
    <property type="entry name" value="HisKA_7TM"/>
    <property type="match status" value="1"/>
</dbReference>
<feature type="domain" description="Histidine kinase N-terminal 7TM region" evidence="2">
    <location>
        <begin position="9"/>
        <end position="222"/>
    </location>
</feature>
<feature type="transmembrane region" description="Helical" evidence="1">
    <location>
        <begin position="195"/>
        <end position="218"/>
    </location>
</feature>
<evidence type="ECO:0000259" key="2">
    <source>
        <dbReference type="Pfam" id="PF16927"/>
    </source>
</evidence>
<organism evidence="3 4">
    <name type="scientific">Leptospira alstonii serovar Sichuan str. 79601</name>
    <dbReference type="NCBI Taxonomy" id="1218565"/>
    <lineage>
        <taxon>Bacteria</taxon>
        <taxon>Pseudomonadati</taxon>
        <taxon>Spirochaetota</taxon>
        <taxon>Spirochaetia</taxon>
        <taxon>Leptospirales</taxon>
        <taxon>Leptospiraceae</taxon>
        <taxon>Leptospira</taxon>
    </lineage>
</organism>
<name>M6CRZ6_9LEPT</name>
<dbReference type="AlphaFoldDB" id="M6CRZ6"/>
<feature type="transmembrane region" description="Helical" evidence="1">
    <location>
        <begin position="63"/>
        <end position="85"/>
    </location>
</feature>
<keyword evidence="1" id="KW-1133">Transmembrane helix</keyword>
<dbReference type="Proteomes" id="UP000011988">
    <property type="component" value="Unassembled WGS sequence"/>
</dbReference>
<reference evidence="3 4" key="1">
    <citation type="submission" date="2013-01" db="EMBL/GenBank/DDBJ databases">
        <authorList>
            <person name="Harkins D.M."/>
            <person name="Durkin A.S."/>
            <person name="Brinkac L.M."/>
            <person name="Haft D.H."/>
            <person name="Selengut J.D."/>
            <person name="Sanka R."/>
            <person name="DePew J."/>
            <person name="Purushe J."/>
            <person name="Galloway R.L."/>
            <person name="Vinetz J.M."/>
            <person name="Sutton G.G."/>
            <person name="Nierman W.C."/>
            <person name="Fouts D.E."/>
        </authorList>
    </citation>
    <scope>NUCLEOTIDE SEQUENCE [LARGE SCALE GENOMIC DNA]</scope>
    <source>
        <strain evidence="3 4">79601</strain>
    </source>
</reference>
<keyword evidence="1" id="KW-0812">Transmembrane</keyword>
<dbReference type="PATRIC" id="fig|1218565.3.peg.2334"/>
<dbReference type="RefSeq" id="WP_020773581.1">
    <property type="nucleotide sequence ID" value="NZ_ANIK01000046.1"/>
</dbReference>
<sequence length="302" mass="34514">MNIAVAISLLCSVSVLFLGIYVIRLGHRKNPKIPKYFFGLTLSISLWTFLSGIRYIMPPKIYAIAPSLTLLPVIFVPFLLNQFIMNLIQADFKQKKIIVLFHAAILVYLFLSCVSFNMIEMIDYQTSSYKPLLAYHTLITYSFGSVGFSIFLILKKTITSSGSERVQFTLLGLGVLISLSTTILLVYILPTFGIFKGYFIPMGFIPSSFLWAVAILQYDVFETKAAMLSGGKVPYLNRITLSFYLTLFRHLDPNEFRDKSVALKTALTTDMLYTEMNLVFNTDFELDRRAEVLARKYYRYIK</sequence>
<dbReference type="InterPro" id="IPR031621">
    <property type="entry name" value="HisKA_7TM"/>
</dbReference>
<feature type="transmembrane region" description="Helical" evidence="1">
    <location>
        <begin position="6"/>
        <end position="24"/>
    </location>
</feature>
<dbReference type="NCBIfam" id="NF047679">
    <property type="entry name" value="LIC10906_fam"/>
    <property type="match status" value="1"/>
</dbReference>
<dbReference type="OrthoDB" id="343844at2"/>
<accession>M6CRZ6</accession>
<gene>
    <name evidence="3" type="ORF">LEP1GSC194_1677</name>
</gene>
<evidence type="ECO:0000313" key="3">
    <source>
        <dbReference type="EMBL" id="EMJ94732.1"/>
    </source>
</evidence>
<evidence type="ECO:0000313" key="4">
    <source>
        <dbReference type="Proteomes" id="UP000011988"/>
    </source>
</evidence>
<keyword evidence="1" id="KW-0472">Membrane</keyword>
<proteinExistence type="predicted"/>
<dbReference type="EMBL" id="ANIK01000046">
    <property type="protein sequence ID" value="EMJ94732.1"/>
    <property type="molecule type" value="Genomic_DNA"/>
</dbReference>
<feature type="transmembrane region" description="Helical" evidence="1">
    <location>
        <begin position="36"/>
        <end position="57"/>
    </location>
</feature>
<comment type="caution">
    <text evidence="3">The sequence shown here is derived from an EMBL/GenBank/DDBJ whole genome shotgun (WGS) entry which is preliminary data.</text>
</comment>